<keyword evidence="4" id="KW-1185">Reference proteome</keyword>
<accession>A0A1I0RPI2</accession>
<dbReference type="GO" id="GO:0016989">
    <property type="term" value="F:sigma factor antagonist activity"/>
    <property type="evidence" value="ECO:0007669"/>
    <property type="project" value="TreeGrafter"/>
</dbReference>
<evidence type="ECO:0000256" key="1">
    <source>
        <dbReference type="SAM" id="Phobius"/>
    </source>
</evidence>
<dbReference type="PANTHER" id="PTHR30273">
    <property type="entry name" value="PERIPLASMIC SIGNAL SENSOR AND SIGMA FACTOR ACTIVATOR FECR-RELATED"/>
    <property type="match status" value="1"/>
</dbReference>
<dbReference type="Proteomes" id="UP000199310">
    <property type="component" value="Unassembled WGS sequence"/>
</dbReference>
<evidence type="ECO:0000313" key="4">
    <source>
        <dbReference type="Proteomes" id="UP000199310"/>
    </source>
</evidence>
<evidence type="ECO:0000259" key="2">
    <source>
        <dbReference type="Pfam" id="PF04773"/>
    </source>
</evidence>
<evidence type="ECO:0000313" key="3">
    <source>
        <dbReference type="EMBL" id="SEW43169.1"/>
    </source>
</evidence>
<dbReference type="PANTHER" id="PTHR30273:SF2">
    <property type="entry name" value="PROTEIN FECR"/>
    <property type="match status" value="1"/>
</dbReference>
<keyword evidence="1" id="KW-1133">Transmembrane helix</keyword>
<dbReference type="RefSeq" id="WP_089896319.1">
    <property type="nucleotide sequence ID" value="NZ_FOJG01000001.1"/>
</dbReference>
<feature type="domain" description="FecR protein" evidence="2">
    <location>
        <begin position="130"/>
        <end position="218"/>
    </location>
</feature>
<name>A0A1I0RPI2_9BACT</name>
<feature type="transmembrane region" description="Helical" evidence="1">
    <location>
        <begin position="104"/>
        <end position="122"/>
    </location>
</feature>
<reference evidence="4" key="1">
    <citation type="submission" date="2016-10" db="EMBL/GenBank/DDBJ databases">
        <authorList>
            <person name="Varghese N."/>
            <person name="Submissions S."/>
        </authorList>
    </citation>
    <scope>NUCLEOTIDE SEQUENCE [LARGE SCALE GENOMIC DNA]</scope>
    <source>
        <strain evidence="4">DSM 3695</strain>
    </source>
</reference>
<dbReference type="InterPro" id="IPR006860">
    <property type="entry name" value="FecR"/>
</dbReference>
<dbReference type="OrthoDB" id="923517at2"/>
<proteinExistence type="predicted"/>
<protein>
    <submittedName>
        <fullName evidence="3">Ferric-dicitrate binding protein FerR, regulates iron transport through sigma-19</fullName>
    </submittedName>
</protein>
<dbReference type="STRING" id="29529.SAMN04488122_3184"/>
<dbReference type="InterPro" id="IPR012373">
    <property type="entry name" value="Ferrdict_sens_TM"/>
</dbReference>
<keyword evidence="1" id="KW-0472">Membrane</keyword>
<dbReference type="AlphaFoldDB" id="A0A1I0RPI2"/>
<sequence length="335" mass="37546">MADKDYQEYELADFLADADFKRWIVGVPIDPLLEAHWQQVVLRFPQKATTIAEARTMAAALRQLPVLSNPASQARMWEQIAARTADTGPLTVRPVKWFRFAGRYAAAILVLAGAVLGADYYVHRQSVFLLTGNGQDTVFHLPDGSRIMLGPNSSLSYRHAATREIWLSGEAYFDVAPAPQHRFMVHVGDSIEVQVLGTAFLVKNRRGNTSISLDKGLVQVQVKGAPLHRLQPGETLLADTRQHTIIKTETAPQETRHWQERVLVLKETPVRDIITMIADNYHRQLIITDTTLLNKKVDGVLPANNEQQALHALSSILDADIFIQEHTIQLKARNK</sequence>
<dbReference type="Gene3D" id="3.55.50.30">
    <property type="match status" value="1"/>
</dbReference>
<dbReference type="EMBL" id="FOJG01000001">
    <property type="protein sequence ID" value="SEW43169.1"/>
    <property type="molecule type" value="Genomic_DNA"/>
</dbReference>
<dbReference type="PIRSF" id="PIRSF018266">
    <property type="entry name" value="FecR"/>
    <property type="match status" value="1"/>
</dbReference>
<gene>
    <name evidence="3" type="ORF">SAMN04488122_3184</name>
</gene>
<keyword evidence="1" id="KW-0812">Transmembrane</keyword>
<dbReference type="Gene3D" id="2.60.120.1440">
    <property type="match status" value="1"/>
</dbReference>
<organism evidence="3 4">
    <name type="scientific">Chitinophaga arvensicola</name>
    <dbReference type="NCBI Taxonomy" id="29529"/>
    <lineage>
        <taxon>Bacteria</taxon>
        <taxon>Pseudomonadati</taxon>
        <taxon>Bacteroidota</taxon>
        <taxon>Chitinophagia</taxon>
        <taxon>Chitinophagales</taxon>
        <taxon>Chitinophagaceae</taxon>
        <taxon>Chitinophaga</taxon>
    </lineage>
</organism>
<dbReference type="Pfam" id="PF04773">
    <property type="entry name" value="FecR"/>
    <property type="match status" value="1"/>
</dbReference>